<feature type="transmembrane region" description="Helical" evidence="6">
    <location>
        <begin position="172"/>
        <end position="189"/>
    </location>
</feature>
<dbReference type="EnsemblMetazoa" id="MDOA005628-RA">
    <property type="protein sequence ID" value="MDOA005628-PA"/>
    <property type="gene ID" value="MDOA005628"/>
</dbReference>
<feature type="domain" description="Cytochrome b5 heme-binding" evidence="7">
    <location>
        <begin position="4"/>
        <end position="107"/>
    </location>
</feature>
<evidence type="ECO:0000313" key="9">
    <source>
        <dbReference type="Proteomes" id="UP001652621"/>
    </source>
</evidence>
<dbReference type="GO" id="GO:0020037">
    <property type="term" value="F:heme binding"/>
    <property type="evidence" value="ECO:0007669"/>
    <property type="project" value="UniProtKB-UniRule"/>
</dbReference>
<dbReference type="OrthoDB" id="260519at2759"/>
<keyword evidence="2 6" id="KW-0479">Metal-binding</keyword>
<dbReference type="GeneID" id="101895643"/>
<dbReference type="Proteomes" id="UP001652621">
    <property type="component" value="Unplaced"/>
</dbReference>
<dbReference type="Gene3D" id="3.10.120.10">
    <property type="entry name" value="Cytochrome b5-like heme/steroid binding domain"/>
    <property type="match status" value="1"/>
</dbReference>
<evidence type="ECO:0000256" key="1">
    <source>
        <dbReference type="ARBA" id="ARBA00022617"/>
    </source>
</evidence>
<evidence type="ECO:0000259" key="7">
    <source>
        <dbReference type="PROSITE" id="PS50255"/>
    </source>
</evidence>
<keyword evidence="9" id="KW-1185">Reference proteome</keyword>
<dbReference type="PROSITE" id="PS50255">
    <property type="entry name" value="CYTOCHROME_B5_2"/>
    <property type="match status" value="1"/>
</dbReference>
<dbReference type="InterPro" id="IPR053100">
    <property type="entry name" value="Cytochrome_b5-related"/>
</dbReference>
<comment type="caution">
    <text evidence="6">Lacks conserved residue(s) required for the propagation of feature annotation.</text>
</comment>
<protein>
    <recommendedName>
        <fullName evidence="5">Cytochrome b5-related protein</fullName>
    </recommendedName>
</protein>
<dbReference type="PANTHER" id="PTHR16740:SF1">
    <property type="entry name" value="CYTOCHROME B5-RELATED PROTEIN-RELATED"/>
    <property type="match status" value="1"/>
</dbReference>
<dbReference type="VEuPathDB" id="VectorBase:MDOMA2_007282"/>
<dbReference type="GO" id="GO:0046872">
    <property type="term" value="F:metal ion binding"/>
    <property type="evidence" value="ECO:0007669"/>
    <property type="project" value="UniProtKB-UniRule"/>
</dbReference>
<dbReference type="eggNOG" id="KOG4232">
    <property type="taxonomic scope" value="Eukaryota"/>
</dbReference>
<dbReference type="STRING" id="7370.A0A1I8MJQ4"/>
<evidence type="ECO:0000256" key="3">
    <source>
        <dbReference type="ARBA" id="ARBA00023004"/>
    </source>
</evidence>
<feature type="transmembrane region" description="Helical" evidence="6">
    <location>
        <begin position="252"/>
        <end position="272"/>
    </location>
</feature>
<sequence>MSTTKVLQKSESWKHSTISVKPPSYRKKPLVTNQSWLKGKRLDDGAEGLWRIHDNLYDFNDFVSKHPGGSFWLDRTKGTDITESFESHHIRGVPQAILQKYFVRQAQQPRNYTLTLKENGFYLTLKRRVAEQLKNVDQSPKGKTRFYHLILLSATLVFIVLSALMPNIIFEVAAALSLAWLSISAHNYFHQRDNWQMYTFNFTLMNFNEWRISHALSHHVYTNSLHDLEMSLFEPFLCWIPNKHIASKARRIVSVIIQPVFYSLIFPIQLLQRTVRSVVGKNELYWHDIIGFSLPILMLLVSPAPSSSTVILQWLRIIAISSFIFGLIGLNASHHTPEIVHDGDALRENRDWGLYQVDTIIDRGDIKNSHFMCLTHFGEHCLHHLFPTLDHGVLPQLYPILMKTLSEFKSELREITFLDHIIGQNQQLLRTKANPIPVDQRKLKK</sequence>
<evidence type="ECO:0000256" key="2">
    <source>
        <dbReference type="ARBA" id="ARBA00022723"/>
    </source>
</evidence>
<feature type="transmembrane region" description="Helical" evidence="6">
    <location>
        <begin position="146"/>
        <end position="166"/>
    </location>
</feature>
<reference evidence="10" key="2">
    <citation type="submission" date="2025-04" db="UniProtKB">
        <authorList>
            <consortium name="RefSeq"/>
        </authorList>
    </citation>
    <scope>IDENTIFICATION</scope>
    <source>
        <strain evidence="10">Aabys</strain>
    </source>
</reference>
<evidence type="ECO:0000256" key="5">
    <source>
        <dbReference type="ARBA" id="ARBA00073492"/>
    </source>
</evidence>
<keyword evidence="1 6" id="KW-0349">Heme</keyword>
<dbReference type="InterPro" id="IPR018506">
    <property type="entry name" value="Cyt_B5_heme-BS"/>
</dbReference>
<dbReference type="InterPro" id="IPR036400">
    <property type="entry name" value="Cyt_B5-like_heme/steroid_sf"/>
</dbReference>
<dbReference type="RefSeq" id="XP_005176309.1">
    <property type="nucleotide sequence ID" value="XM_005176252.3"/>
</dbReference>
<dbReference type="PANTHER" id="PTHR16740">
    <property type="entry name" value="CYTOCHROME B5-RELATED PROTEIN-RELATED"/>
    <property type="match status" value="1"/>
</dbReference>
<dbReference type="VEuPathDB" id="VectorBase:MDOA005628"/>
<comment type="function">
    <text evidence="4">May play a role in muscle cell metabolism.</text>
</comment>
<name>A0A1I8MJQ4_MUSDO</name>
<evidence type="ECO:0000313" key="8">
    <source>
        <dbReference type="EnsemblMetazoa" id="MDOA005628-PA"/>
    </source>
</evidence>
<reference evidence="8" key="1">
    <citation type="submission" date="2020-05" db="UniProtKB">
        <authorList>
            <consortium name="EnsemblMetazoa"/>
        </authorList>
    </citation>
    <scope>IDENTIFICATION</scope>
    <source>
        <strain evidence="8">Aabys</strain>
    </source>
</reference>
<dbReference type="SUPFAM" id="SSF55856">
    <property type="entry name" value="Cytochrome b5-like heme/steroid binding domain"/>
    <property type="match status" value="1"/>
</dbReference>
<dbReference type="FunFam" id="3.10.120.10:FF:000020">
    <property type="entry name" value="Cytochrome b5-related protein"/>
    <property type="match status" value="1"/>
</dbReference>
<evidence type="ECO:0000256" key="4">
    <source>
        <dbReference type="ARBA" id="ARBA00055674"/>
    </source>
</evidence>
<comment type="similarity">
    <text evidence="6">Belongs to the cytochrome b5 family.</text>
</comment>
<keyword evidence="3 6" id="KW-0408">Iron</keyword>
<dbReference type="InterPro" id="IPR005804">
    <property type="entry name" value="FA_desaturase_dom"/>
</dbReference>
<keyword evidence="6" id="KW-1133">Transmembrane helix</keyword>
<organism evidence="8">
    <name type="scientific">Musca domestica</name>
    <name type="common">House fly</name>
    <dbReference type="NCBI Taxonomy" id="7370"/>
    <lineage>
        <taxon>Eukaryota</taxon>
        <taxon>Metazoa</taxon>
        <taxon>Ecdysozoa</taxon>
        <taxon>Arthropoda</taxon>
        <taxon>Hexapoda</taxon>
        <taxon>Insecta</taxon>
        <taxon>Pterygota</taxon>
        <taxon>Neoptera</taxon>
        <taxon>Endopterygota</taxon>
        <taxon>Diptera</taxon>
        <taxon>Brachycera</taxon>
        <taxon>Muscomorpha</taxon>
        <taxon>Muscoidea</taxon>
        <taxon>Muscidae</taxon>
        <taxon>Musca</taxon>
    </lineage>
</organism>
<feature type="transmembrane region" description="Helical" evidence="6">
    <location>
        <begin position="314"/>
        <end position="332"/>
    </location>
</feature>
<gene>
    <name evidence="8" type="primary">101895643</name>
    <name evidence="10" type="synonym">LOC101895643</name>
</gene>
<keyword evidence="6" id="KW-0472">Membrane</keyword>
<evidence type="ECO:0000313" key="10">
    <source>
        <dbReference type="RefSeq" id="XP_005176309.1"/>
    </source>
</evidence>
<dbReference type="AlphaFoldDB" id="A0A1I8MJQ4"/>
<dbReference type="KEGG" id="mde:101895643"/>
<keyword evidence="6" id="KW-0812">Transmembrane</keyword>
<dbReference type="InterPro" id="IPR001199">
    <property type="entry name" value="Cyt_B5-like_heme/steroid-bd"/>
</dbReference>
<dbReference type="Pfam" id="PF00173">
    <property type="entry name" value="Cyt-b5"/>
    <property type="match status" value="1"/>
</dbReference>
<proteinExistence type="inferred from homology"/>
<accession>A0A1I8MJQ4</accession>
<dbReference type="GO" id="GO:0006629">
    <property type="term" value="P:lipid metabolic process"/>
    <property type="evidence" value="ECO:0007669"/>
    <property type="project" value="InterPro"/>
</dbReference>
<dbReference type="PROSITE" id="PS00191">
    <property type="entry name" value="CYTOCHROME_B5_1"/>
    <property type="match status" value="1"/>
</dbReference>
<evidence type="ECO:0000256" key="6">
    <source>
        <dbReference type="RuleBase" id="RU362121"/>
    </source>
</evidence>
<dbReference type="Pfam" id="PF00487">
    <property type="entry name" value="FA_desaturase"/>
    <property type="match status" value="1"/>
</dbReference>